<dbReference type="PROSITE" id="PS00818">
    <property type="entry name" value="DPS_1"/>
    <property type="match status" value="1"/>
</dbReference>
<reference evidence="2" key="1">
    <citation type="journal article" date="2019" name="Int. J. Syst. Evol. Microbiol.">
        <title>The Global Catalogue of Microorganisms (GCM) 10K type strain sequencing project: providing services to taxonomists for standard genome sequencing and annotation.</title>
        <authorList>
            <consortium name="The Broad Institute Genomics Platform"/>
            <consortium name="The Broad Institute Genome Sequencing Center for Infectious Disease"/>
            <person name="Wu L."/>
            <person name="Ma J."/>
        </authorList>
    </citation>
    <scope>NUCLEOTIDE SEQUENCE [LARGE SCALE GENOMIC DNA]</scope>
    <source>
        <strain evidence="2">XZYJ18</strain>
    </source>
</reference>
<proteinExistence type="predicted"/>
<name>A0ABV9ZNR6_9PSEU</name>
<sequence length="66" mass="7406">MTEEEQARVQGEQDASLARAEEYHWRIAGAGMLTVHPVEDWVPRDHRRAYLDGAASVLGYKPLISA</sequence>
<keyword evidence="2" id="KW-1185">Reference proteome</keyword>
<comment type="caution">
    <text evidence="1">The sequence shown here is derived from an EMBL/GenBank/DDBJ whole genome shotgun (WGS) entry which is preliminary data.</text>
</comment>
<accession>A0ABV9ZNR6</accession>
<dbReference type="EMBL" id="JBHSKG010000022">
    <property type="protein sequence ID" value="MFC5142291.1"/>
    <property type="molecule type" value="Genomic_DNA"/>
</dbReference>
<protein>
    <submittedName>
        <fullName evidence="1">Uncharacterized protein</fullName>
    </submittedName>
</protein>
<dbReference type="RefSeq" id="WP_378024412.1">
    <property type="nucleotide sequence ID" value="NZ_JBHSKG010000022.1"/>
</dbReference>
<gene>
    <name evidence="1" type="ORF">ACFPK1_28975</name>
</gene>
<evidence type="ECO:0000313" key="2">
    <source>
        <dbReference type="Proteomes" id="UP001596175"/>
    </source>
</evidence>
<evidence type="ECO:0000313" key="1">
    <source>
        <dbReference type="EMBL" id="MFC5142291.1"/>
    </source>
</evidence>
<dbReference type="Proteomes" id="UP001596175">
    <property type="component" value="Unassembled WGS sequence"/>
</dbReference>
<dbReference type="InterPro" id="IPR023188">
    <property type="entry name" value="DPS_DNA-bd_CS"/>
</dbReference>
<organism evidence="1 2">
    <name type="scientific">Actinomycetospora rhizophila</name>
    <dbReference type="NCBI Taxonomy" id="1416876"/>
    <lineage>
        <taxon>Bacteria</taxon>
        <taxon>Bacillati</taxon>
        <taxon>Actinomycetota</taxon>
        <taxon>Actinomycetes</taxon>
        <taxon>Pseudonocardiales</taxon>
        <taxon>Pseudonocardiaceae</taxon>
        <taxon>Actinomycetospora</taxon>
    </lineage>
</organism>